<dbReference type="PROSITE" id="PS01124">
    <property type="entry name" value="HTH_ARAC_FAMILY_2"/>
    <property type="match status" value="1"/>
</dbReference>
<gene>
    <name evidence="5" type="ORF">CEJ42_15135</name>
</gene>
<dbReference type="PANTHER" id="PTHR46796">
    <property type="entry name" value="HTH-TYPE TRANSCRIPTIONAL ACTIVATOR RHAS-RELATED"/>
    <property type="match status" value="1"/>
</dbReference>
<dbReference type="InterPro" id="IPR020449">
    <property type="entry name" value="Tscrpt_reg_AraC-type_HTH"/>
</dbReference>
<dbReference type="Pfam" id="PF12833">
    <property type="entry name" value="HTH_18"/>
    <property type="match status" value="1"/>
</dbReference>
<reference evidence="5 6" key="1">
    <citation type="submission" date="2017-06" db="EMBL/GenBank/DDBJ databases">
        <title>Herbaspirillum phytohormonus sp. nov., isolated from the root nodule of Robinia pseudoacacia in lead-zinc mine.</title>
        <authorList>
            <person name="Fan M."/>
            <person name="Lin Y."/>
        </authorList>
    </citation>
    <scope>NUCLEOTIDE SEQUENCE [LARGE SCALE GENOMIC DNA]</scope>
    <source>
        <strain evidence="5 6">HZ10</strain>
    </source>
</reference>
<comment type="caution">
    <text evidence="5">The sequence shown here is derived from an EMBL/GenBank/DDBJ whole genome shotgun (WGS) entry which is preliminary data.</text>
</comment>
<accession>A0A246WSJ4</accession>
<dbReference type="AlphaFoldDB" id="A0A246WSJ4"/>
<dbReference type="GO" id="GO:0003700">
    <property type="term" value="F:DNA-binding transcription factor activity"/>
    <property type="evidence" value="ECO:0007669"/>
    <property type="project" value="InterPro"/>
</dbReference>
<dbReference type="Proteomes" id="UP000197596">
    <property type="component" value="Unassembled WGS sequence"/>
</dbReference>
<organism evidence="5 6">
    <name type="scientific">Herbaspirillum robiniae</name>
    <dbReference type="NCBI Taxonomy" id="2014887"/>
    <lineage>
        <taxon>Bacteria</taxon>
        <taxon>Pseudomonadati</taxon>
        <taxon>Pseudomonadota</taxon>
        <taxon>Betaproteobacteria</taxon>
        <taxon>Burkholderiales</taxon>
        <taxon>Oxalobacteraceae</taxon>
        <taxon>Herbaspirillum</taxon>
    </lineage>
</organism>
<keyword evidence="2" id="KW-0238">DNA-binding</keyword>
<sequence length="257" mass="28620">MLQPLPAPPVIEIPCDDAFSVIVQLEDFRHHKLWRGKRLVHAGSHRRGEVAITDLREEWRCQHLSAFDNMRFHVPRATLEELSRESGVRVTGLNPVQAARDPVVFHLAQAALPAMGGAAADTLFIDSVTLALHTHLCNRYGKQEAQPAAGRLAAWQEARVRDYMLANLARRLTLEEVSAQCGLSRAHFARAFKNTFGVPAHAWLQGQRIARAQQLLASGEKSMTEVALECGFADQSHFSRVFKRVLGVAPAAWLRAR</sequence>
<dbReference type="Gene3D" id="1.10.10.60">
    <property type="entry name" value="Homeodomain-like"/>
    <property type="match status" value="2"/>
</dbReference>
<feature type="domain" description="HTH araC/xylS-type" evidence="4">
    <location>
        <begin position="158"/>
        <end position="256"/>
    </location>
</feature>
<dbReference type="PROSITE" id="PS00041">
    <property type="entry name" value="HTH_ARAC_FAMILY_1"/>
    <property type="match status" value="1"/>
</dbReference>
<dbReference type="PANTHER" id="PTHR46796:SF14">
    <property type="entry name" value="TRANSCRIPTIONAL REGULATORY PROTEIN"/>
    <property type="match status" value="1"/>
</dbReference>
<dbReference type="InterPro" id="IPR050204">
    <property type="entry name" value="AraC_XylS_family_regulators"/>
</dbReference>
<dbReference type="GO" id="GO:0043565">
    <property type="term" value="F:sequence-specific DNA binding"/>
    <property type="evidence" value="ECO:0007669"/>
    <property type="project" value="InterPro"/>
</dbReference>
<evidence type="ECO:0000256" key="1">
    <source>
        <dbReference type="ARBA" id="ARBA00023015"/>
    </source>
</evidence>
<evidence type="ECO:0000256" key="3">
    <source>
        <dbReference type="ARBA" id="ARBA00023163"/>
    </source>
</evidence>
<name>A0A246WSJ4_9BURK</name>
<proteinExistence type="predicted"/>
<dbReference type="PRINTS" id="PR00032">
    <property type="entry name" value="HTHARAC"/>
</dbReference>
<dbReference type="InterPro" id="IPR018062">
    <property type="entry name" value="HTH_AraC-typ_CS"/>
</dbReference>
<dbReference type="EMBL" id="NJGU01000007">
    <property type="protein sequence ID" value="OWY28613.1"/>
    <property type="molecule type" value="Genomic_DNA"/>
</dbReference>
<dbReference type="SMART" id="SM00342">
    <property type="entry name" value="HTH_ARAC"/>
    <property type="match status" value="1"/>
</dbReference>
<evidence type="ECO:0000313" key="6">
    <source>
        <dbReference type="Proteomes" id="UP000197596"/>
    </source>
</evidence>
<dbReference type="InterPro" id="IPR018060">
    <property type="entry name" value="HTH_AraC"/>
</dbReference>
<dbReference type="InterPro" id="IPR009057">
    <property type="entry name" value="Homeodomain-like_sf"/>
</dbReference>
<evidence type="ECO:0000313" key="5">
    <source>
        <dbReference type="EMBL" id="OWY28613.1"/>
    </source>
</evidence>
<keyword evidence="3" id="KW-0804">Transcription</keyword>
<dbReference type="SUPFAM" id="SSF46689">
    <property type="entry name" value="Homeodomain-like"/>
    <property type="match status" value="2"/>
</dbReference>
<keyword evidence="1" id="KW-0805">Transcription regulation</keyword>
<protein>
    <submittedName>
        <fullName evidence="5">AraC family transcriptional regulator</fullName>
    </submittedName>
</protein>
<evidence type="ECO:0000256" key="2">
    <source>
        <dbReference type="ARBA" id="ARBA00023125"/>
    </source>
</evidence>
<evidence type="ECO:0000259" key="4">
    <source>
        <dbReference type="PROSITE" id="PS01124"/>
    </source>
</evidence>